<keyword evidence="4 7" id="KW-0472">Membrane</keyword>
<feature type="transmembrane region" description="Helical" evidence="7">
    <location>
        <begin position="25"/>
        <end position="44"/>
    </location>
</feature>
<evidence type="ECO:0000256" key="2">
    <source>
        <dbReference type="ARBA" id="ARBA00022692"/>
    </source>
</evidence>
<gene>
    <name evidence="9" type="ORF">A1O3_06956</name>
</gene>
<proteinExistence type="inferred from homology"/>
<name>W9XJH6_9EURO</name>
<evidence type="ECO:0000256" key="7">
    <source>
        <dbReference type="SAM" id="Phobius"/>
    </source>
</evidence>
<dbReference type="EMBL" id="AMGY01000006">
    <property type="protein sequence ID" value="EXJ80672.1"/>
    <property type="molecule type" value="Genomic_DNA"/>
</dbReference>
<evidence type="ECO:0000256" key="1">
    <source>
        <dbReference type="ARBA" id="ARBA00004141"/>
    </source>
</evidence>
<comment type="similarity">
    <text evidence="5">Belongs to the SAT4 family.</text>
</comment>
<dbReference type="GeneID" id="19171060"/>
<organism evidence="9 10">
    <name type="scientific">Capronia epimyces CBS 606.96</name>
    <dbReference type="NCBI Taxonomy" id="1182542"/>
    <lineage>
        <taxon>Eukaryota</taxon>
        <taxon>Fungi</taxon>
        <taxon>Dikarya</taxon>
        <taxon>Ascomycota</taxon>
        <taxon>Pezizomycotina</taxon>
        <taxon>Eurotiomycetes</taxon>
        <taxon>Chaetothyriomycetidae</taxon>
        <taxon>Chaetothyriales</taxon>
        <taxon>Herpotrichiellaceae</taxon>
        <taxon>Capronia</taxon>
    </lineage>
</organism>
<keyword evidence="10" id="KW-1185">Reference proteome</keyword>
<dbReference type="eggNOG" id="ENOG502SNAH">
    <property type="taxonomic scope" value="Eukaryota"/>
</dbReference>
<feature type="transmembrane region" description="Helical" evidence="7">
    <location>
        <begin position="135"/>
        <end position="165"/>
    </location>
</feature>
<feature type="transmembrane region" description="Helical" evidence="7">
    <location>
        <begin position="97"/>
        <end position="123"/>
    </location>
</feature>
<dbReference type="OrthoDB" id="5329176at2759"/>
<dbReference type="GO" id="GO:0016020">
    <property type="term" value="C:membrane"/>
    <property type="evidence" value="ECO:0007669"/>
    <property type="project" value="UniProtKB-SubCell"/>
</dbReference>
<reference evidence="9 10" key="1">
    <citation type="submission" date="2013-03" db="EMBL/GenBank/DDBJ databases">
        <title>The Genome Sequence of Capronia epimyces CBS 606.96.</title>
        <authorList>
            <consortium name="The Broad Institute Genomics Platform"/>
            <person name="Cuomo C."/>
            <person name="de Hoog S."/>
            <person name="Gorbushina A."/>
            <person name="Walker B."/>
            <person name="Young S.K."/>
            <person name="Zeng Q."/>
            <person name="Gargeya S."/>
            <person name="Fitzgerald M."/>
            <person name="Haas B."/>
            <person name="Abouelleil A."/>
            <person name="Allen A.W."/>
            <person name="Alvarado L."/>
            <person name="Arachchi H.M."/>
            <person name="Berlin A.M."/>
            <person name="Chapman S.B."/>
            <person name="Gainer-Dewar J."/>
            <person name="Goldberg J."/>
            <person name="Griggs A."/>
            <person name="Gujja S."/>
            <person name="Hansen M."/>
            <person name="Howarth C."/>
            <person name="Imamovic A."/>
            <person name="Ireland A."/>
            <person name="Larimer J."/>
            <person name="McCowan C."/>
            <person name="Murphy C."/>
            <person name="Pearson M."/>
            <person name="Poon T.W."/>
            <person name="Priest M."/>
            <person name="Roberts A."/>
            <person name="Saif S."/>
            <person name="Shea T."/>
            <person name="Sisk P."/>
            <person name="Sykes S."/>
            <person name="Wortman J."/>
            <person name="Nusbaum C."/>
            <person name="Birren B."/>
        </authorList>
    </citation>
    <scope>NUCLEOTIDE SEQUENCE [LARGE SCALE GENOMIC DNA]</scope>
    <source>
        <strain evidence="9 10">CBS 606.96</strain>
    </source>
</reference>
<protein>
    <recommendedName>
        <fullName evidence="8">Rhodopsin domain-containing protein</fullName>
    </recommendedName>
</protein>
<comment type="subcellular location">
    <subcellularLocation>
        <location evidence="1">Membrane</location>
        <topology evidence="1">Multi-pass membrane protein</topology>
    </subcellularLocation>
</comment>
<evidence type="ECO:0000313" key="9">
    <source>
        <dbReference type="EMBL" id="EXJ80672.1"/>
    </source>
</evidence>
<accession>W9XJH6</accession>
<evidence type="ECO:0000256" key="5">
    <source>
        <dbReference type="ARBA" id="ARBA00038359"/>
    </source>
</evidence>
<dbReference type="InterPro" id="IPR049326">
    <property type="entry name" value="Rhodopsin_dom_fungi"/>
</dbReference>
<dbReference type="PANTHER" id="PTHR33048">
    <property type="entry name" value="PTH11-LIKE INTEGRAL MEMBRANE PROTEIN (AFU_ORTHOLOGUE AFUA_5G11245)"/>
    <property type="match status" value="1"/>
</dbReference>
<feature type="domain" description="Rhodopsin" evidence="8">
    <location>
        <begin position="40"/>
        <end position="292"/>
    </location>
</feature>
<dbReference type="Proteomes" id="UP000019478">
    <property type="component" value="Unassembled WGS sequence"/>
</dbReference>
<dbReference type="STRING" id="1182542.W9XJH6"/>
<dbReference type="HOGENOM" id="CLU_028200_25_4_1"/>
<dbReference type="PANTHER" id="PTHR33048:SF129">
    <property type="entry name" value="INTEGRAL MEMBRANE PROTEIN-RELATED"/>
    <property type="match status" value="1"/>
</dbReference>
<comment type="caution">
    <text evidence="9">The sequence shown here is derived from an EMBL/GenBank/DDBJ whole genome shotgun (WGS) entry which is preliminary data.</text>
</comment>
<keyword evidence="3 7" id="KW-1133">Transmembrane helix</keyword>
<keyword evidence="2 7" id="KW-0812">Transmembrane</keyword>
<dbReference type="AlphaFoldDB" id="W9XJH6"/>
<dbReference type="InterPro" id="IPR052337">
    <property type="entry name" value="SAT4-like"/>
</dbReference>
<feature type="region of interest" description="Disordered" evidence="6">
    <location>
        <begin position="326"/>
        <end position="347"/>
    </location>
</feature>
<dbReference type="Pfam" id="PF20684">
    <property type="entry name" value="Fung_rhodopsin"/>
    <property type="match status" value="1"/>
</dbReference>
<evidence type="ECO:0000256" key="3">
    <source>
        <dbReference type="ARBA" id="ARBA00022989"/>
    </source>
</evidence>
<evidence type="ECO:0000256" key="6">
    <source>
        <dbReference type="SAM" id="MobiDB-lite"/>
    </source>
</evidence>
<evidence type="ECO:0000256" key="4">
    <source>
        <dbReference type="ARBA" id="ARBA00023136"/>
    </source>
</evidence>
<dbReference type="RefSeq" id="XP_007735260.1">
    <property type="nucleotide sequence ID" value="XM_007737070.1"/>
</dbReference>
<feature type="transmembrane region" description="Helical" evidence="7">
    <location>
        <begin position="221"/>
        <end position="245"/>
    </location>
</feature>
<evidence type="ECO:0000259" key="8">
    <source>
        <dbReference type="Pfam" id="PF20684"/>
    </source>
</evidence>
<sequence length="394" mass="44153">MVSSVWPEGWPMPNYDNPPTRGSPSLFIVTLVITAIVVALRLYSRHYLTRSVGLDDGLLLAGFIFSIGQTIFEYKALTTWGWNMHIWDVRPEKLEHIRLGAWLVEVFFVLGNACTKVSILLVYRKISSGSHSLWFIKLIWTAIAFTVAYSVGLVLELFLICRPLTSYWRSYNPAYTGTYRCGNELAPIVFSAAASVFSDVYSSVLPMLLTRKLNLSGRQRLSLYVLFSAGLLTAGIGIARMIFLIKVTTNYMPGPHTHDVTWYGWPTYALTDIEAHLAMICASAPALKALFKHLFPRPLSNLNASIRSDPSGIPSYRARYSRANKSINPSGSHFKASSPGQRSLTPERVWADAAATDRDVESLSLKSMDTDKPLTPHYTHITELQRKESRQWPG</sequence>
<evidence type="ECO:0000313" key="10">
    <source>
        <dbReference type="Proteomes" id="UP000019478"/>
    </source>
</evidence>